<protein>
    <submittedName>
        <fullName evidence="2">Uncharacterized protein</fullName>
    </submittedName>
</protein>
<evidence type="ECO:0000313" key="2">
    <source>
        <dbReference type="EMBL" id="GJT66421.1"/>
    </source>
</evidence>
<sequence length="127" mass="14462">MKDRRRLQWKRFDTSVELDASSVIIESNGTESQKQDTSSRSGNDAEIRPIYDEEPMAEIQKKGFAIAALKNELRKIKPWSSWQMTSVHISSGLVPHQMTSDHNLSELGIHDHNNEQSSSKLVPKVFL</sequence>
<dbReference type="EMBL" id="BQNB010017713">
    <property type="protein sequence ID" value="GJT66421.1"/>
    <property type="molecule type" value="Genomic_DNA"/>
</dbReference>
<evidence type="ECO:0000256" key="1">
    <source>
        <dbReference type="SAM" id="MobiDB-lite"/>
    </source>
</evidence>
<name>A0ABQ5FSV2_9ASTR</name>
<comment type="caution">
    <text evidence="2">The sequence shown here is derived from an EMBL/GenBank/DDBJ whole genome shotgun (WGS) entry which is preliminary data.</text>
</comment>
<keyword evidence="3" id="KW-1185">Reference proteome</keyword>
<feature type="compositionally biased region" description="Polar residues" evidence="1">
    <location>
        <begin position="24"/>
        <end position="42"/>
    </location>
</feature>
<proteinExistence type="predicted"/>
<feature type="region of interest" description="Disordered" evidence="1">
    <location>
        <begin position="23"/>
        <end position="47"/>
    </location>
</feature>
<reference evidence="2" key="2">
    <citation type="submission" date="2022-01" db="EMBL/GenBank/DDBJ databases">
        <authorList>
            <person name="Yamashiro T."/>
            <person name="Shiraishi A."/>
            <person name="Satake H."/>
            <person name="Nakayama K."/>
        </authorList>
    </citation>
    <scope>NUCLEOTIDE SEQUENCE</scope>
</reference>
<organism evidence="2 3">
    <name type="scientific">Tanacetum coccineum</name>
    <dbReference type="NCBI Taxonomy" id="301880"/>
    <lineage>
        <taxon>Eukaryota</taxon>
        <taxon>Viridiplantae</taxon>
        <taxon>Streptophyta</taxon>
        <taxon>Embryophyta</taxon>
        <taxon>Tracheophyta</taxon>
        <taxon>Spermatophyta</taxon>
        <taxon>Magnoliopsida</taxon>
        <taxon>eudicotyledons</taxon>
        <taxon>Gunneridae</taxon>
        <taxon>Pentapetalae</taxon>
        <taxon>asterids</taxon>
        <taxon>campanulids</taxon>
        <taxon>Asterales</taxon>
        <taxon>Asteraceae</taxon>
        <taxon>Asteroideae</taxon>
        <taxon>Anthemideae</taxon>
        <taxon>Anthemidinae</taxon>
        <taxon>Tanacetum</taxon>
    </lineage>
</organism>
<accession>A0ABQ5FSV2</accession>
<reference evidence="2" key="1">
    <citation type="journal article" date="2022" name="Int. J. Mol. Sci.">
        <title>Draft Genome of Tanacetum Coccineum: Genomic Comparison of Closely Related Tanacetum-Family Plants.</title>
        <authorList>
            <person name="Yamashiro T."/>
            <person name="Shiraishi A."/>
            <person name="Nakayama K."/>
            <person name="Satake H."/>
        </authorList>
    </citation>
    <scope>NUCLEOTIDE SEQUENCE</scope>
</reference>
<dbReference type="Proteomes" id="UP001151760">
    <property type="component" value="Unassembled WGS sequence"/>
</dbReference>
<gene>
    <name evidence="2" type="ORF">Tco_1017901</name>
</gene>
<evidence type="ECO:0000313" key="3">
    <source>
        <dbReference type="Proteomes" id="UP001151760"/>
    </source>
</evidence>